<sequence length="375" mass="42727">MLKRLTYSTFLFCLWMGGMSVSTVVWSACISLTVTYVLLPLLYKTCPAVPRHLVFLNFVCYPLGYDYNKPSKVGLEGVDNFYITVRPGVILGVWHLLPKPFNNTPPSDQDQRQQHLHQLQQHKQRQHQPGYCTHSDHYENELRDGRPVVLYLHGNSSSRLQPSRVALYKVLTGMGFHVITFDYRGYGDSSRVSPSEEGLVEDARCVYRYIRRVVGGNSPVIVWGHSLGTGVSCHAVRTLCDEGRGPDALILEAPFNNMRDEVAEHPFCAVFRKMPMFSWLFLDPLCKAGLKFTSDQHIEHINIPVLILHAHDDLVVPFKLGRRLYEYGVQHRPDHYPTIRFMAFAGRLGLGHKNIHASPKLPGILKQFFEDVSLL</sequence>
<protein>
    <submittedName>
        <fullName evidence="3">Monoacylglycerol lipase ABHD12-like</fullName>
    </submittedName>
</protein>
<dbReference type="SUPFAM" id="SSF53474">
    <property type="entry name" value="alpha/beta-Hydrolases"/>
    <property type="match status" value="1"/>
</dbReference>
<proteinExistence type="evidence at transcript level"/>
<dbReference type="GO" id="GO:0047372">
    <property type="term" value="F:monoacylglycerol lipase activity"/>
    <property type="evidence" value="ECO:0007669"/>
    <property type="project" value="TreeGrafter"/>
</dbReference>
<dbReference type="Gene3D" id="3.40.50.1820">
    <property type="entry name" value="alpha/beta hydrolase"/>
    <property type="match status" value="1"/>
</dbReference>
<dbReference type="Pfam" id="PF12146">
    <property type="entry name" value="Hydrolase_4"/>
    <property type="match status" value="1"/>
</dbReference>
<dbReference type="PANTHER" id="PTHR12277">
    <property type="entry name" value="ALPHA/BETA HYDROLASE DOMAIN-CONTAINING PROTEIN"/>
    <property type="match status" value="1"/>
</dbReference>
<reference evidence="4" key="1">
    <citation type="submission" date="2017-11" db="EMBL/GenBank/DDBJ databases">
        <title>The sensing device of the deep-sea amphipod.</title>
        <authorList>
            <person name="Kobayashi H."/>
            <person name="Nagahama T."/>
            <person name="Arai W."/>
            <person name="Sasagawa Y."/>
            <person name="Umeda M."/>
            <person name="Hayashi T."/>
            <person name="Nikaido I."/>
            <person name="Watanabe H."/>
            <person name="Oguri K."/>
            <person name="Kitazato H."/>
            <person name="Fujioka K."/>
            <person name="Kido Y."/>
            <person name="Takami H."/>
        </authorList>
    </citation>
    <scope>NUCLEOTIDE SEQUENCE</scope>
    <source>
        <tissue evidence="4">Whole body</tissue>
    </source>
</reference>
<dbReference type="InterPro" id="IPR029058">
    <property type="entry name" value="AB_hydrolase_fold"/>
</dbReference>
<evidence type="ECO:0000313" key="4">
    <source>
        <dbReference type="EMBL" id="LAC26075.1"/>
    </source>
</evidence>
<dbReference type="GO" id="GO:0004622">
    <property type="term" value="F:phosphatidylcholine lysophospholipase activity"/>
    <property type="evidence" value="ECO:0007669"/>
    <property type="project" value="TreeGrafter"/>
</dbReference>
<reference evidence="3" key="2">
    <citation type="journal article" date="2018" name="Biosci. Biotechnol. Biochem.">
        <title>Polysaccharide hydrolase of the hadal zone amphipods Hirondellea gigas.</title>
        <authorList>
            <person name="Kobayashi H."/>
            <person name="Nagahama T."/>
            <person name="Arai W."/>
            <person name="Sasagawa Y."/>
            <person name="Umeda M."/>
            <person name="Hayashi T."/>
            <person name="Nikaido I."/>
            <person name="Watanabe H."/>
            <person name="Oguri K."/>
            <person name="Kitazato H."/>
            <person name="Fujioka K."/>
            <person name="Kido Y."/>
            <person name="Takami H."/>
        </authorList>
    </citation>
    <scope>NUCLEOTIDE SEQUENCE</scope>
    <source>
        <tissue evidence="3">Whole body</tissue>
    </source>
</reference>
<feature type="region of interest" description="Disordered" evidence="1">
    <location>
        <begin position="104"/>
        <end position="137"/>
    </location>
</feature>
<evidence type="ECO:0000256" key="1">
    <source>
        <dbReference type="SAM" id="MobiDB-lite"/>
    </source>
</evidence>
<dbReference type="PROSITE" id="PS51257">
    <property type="entry name" value="PROKAR_LIPOPROTEIN"/>
    <property type="match status" value="1"/>
</dbReference>
<accession>A0A2P2I2R6</accession>
<dbReference type="PANTHER" id="PTHR12277:SF194">
    <property type="entry name" value="FI04476P"/>
    <property type="match status" value="1"/>
</dbReference>
<organism evidence="3">
    <name type="scientific">Hirondellea gigas</name>
    <dbReference type="NCBI Taxonomy" id="1518452"/>
    <lineage>
        <taxon>Eukaryota</taxon>
        <taxon>Metazoa</taxon>
        <taxon>Ecdysozoa</taxon>
        <taxon>Arthropoda</taxon>
        <taxon>Crustacea</taxon>
        <taxon>Multicrustacea</taxon>
        <taxon>Malacostraca</taxon>
        <taxon>Eumalacostraca</taxon>
        <taxon>Peracarida</taxon>
        <taxon>Amphipoda</taxon>
        <taxon>Amphilochidea</taxon>
        <taxon>Lysianassida</taxon>
        <taxon>Lysianassidira</taxon>
        <taxon>Lysianassoidea</taxon>
        <taxon>Lysianassidae</taxon>
        <taxon>Hirondellea</taxon>
    </lineage>
</organism>
<evidence type="ECO:0000313" key="3">
    <source>
        <dbReference type="EMBL" id="LAB68291.1"/>
    </source>
</evidence>
<dbReference type="GO" id="GO:0052651">
    <property type="term" value="P:monoacylglycerol catabolic process"/>
    <property type="evidence" value="ECO:0007669"/>
    <property type="project" value="TreeGrafter"/>
</dbReference>
<name>A0A2P2I2R6_9CRUS</name>
<dbReference type="EMBL" id="IACF01002646">
    <property type="protein sequence ID" value="LAB68291.1"/>
    <property type="molecule type" value="mRNA"/>
</dbReference>
<dbReference type="GO" id="GO:0005789">
    <property type="term" value="C:endoplasmic reticulum membrane"/>
    <property type="evidence" value="ECO:0007669"/>
    <property type="project" value="TreeGrafter"/>
</dbReference>
<evidence type="ECO:0000259" key="2">
    <source>
        <dbReference type="Pfam" id="PF12146"/>
    </source>
</evidence>
<feature type="domain" description="Serine aminopeptidase S33" evidence="2">
    <location>
        <begin position="147"/>
        <end position="271"/>
    </location>
</feature>
<dbReference type="GO" id="GO:0006660">
    <property type="term" value="P:phosphatidylserine catabolic process"/>
    <property type="evidence" value="ECO:0007669"/>
    <property type="project" value="TreeGrafter"/>
</dbReference>
<dbReference type="InterPro" id="IPR022742">
    <property type="entry name" value="Hydrolase_4"/>
</dbReference>
<dbReference type="AlphaFoldDB" id="A0A2P2I2R6"/>
<dbReference type="EMBL" id="IACT01006953">
    <property type="protein sequence ID" value="LAC26075.1"/>
    <property type="molecule type" value="mRNA"/>
</dbReference>